<dbReference type="InterPro" id="IPR043004">
    <property type="entry name" value="MvaI_BcnI_cat"/>
</dbReference>
<sequence>MFFERSPASLKEVETLLASHGAHEALIKPLSKNHNDKNQIYSGSDFRPLFPTFDMKFSFRGASTSRKKGSKTKGQAIPEAVFRRFVWVDASGREIPARNVKMIIYAQYPETRLSGFQTVDNTMPEAMSVEFTKRYPDVPRYLVLGRRGSGEAVAVMVADPANTFMDEVAELPNATGSRVWKHLRLRATAPARLISMLAGAAGRPMPGCRLDSAGRTLPFNGTQVCGYTLEHALGIVPNSDKHGDFEGIELKTHTQKKVTLFTPEPDMGLYSENFDRFMEKHGYLDGSGHYRLTGIHRVGIRCDKSGLTLEVKNHDRGTTLASSADKGVHLALTDDNDELAAGWSLDRILNCWTSKHNEAVYIPATKSKCTDKDLKAEGYGHLVEFSDQVMWCRETSAEQLFEALYNGTLFLDPAPKFCPGNPKLNKRRSQWRVNDIAAAAHDLYTDVRIIALSDELAG</sequence>
<gene>
    <name evidence="2" type="ORF">OE747_13935</name>
</gene>
<dbReference type="EMBL" id="JAOWLB010000009">
    <property type="protein sequence ID" value="MCV2889445.1"/>
    <property type="molecule type" value="Genomic_DNA"/>
</dbReference>
<comment type="caution">
    <text evidence="2">The sequence shown here is derived from an EMBL/GenBank/DDBJ whole genome shotgun (WGS) entry which is preliminary data.</text>
</comment>
<protein>
    <submittedName>
        <fullName evidence="2">MvaI/BcnI family restriction endonuclease</fullName>
    </submittedName>
</protein>
<dbReference type="GO" id="GO:0004519">
    <property type="term" value="F:endonuclease activity"/>
    <property type="evidence" value="ECO:0007669"/>
    <property type="project" value="UniProtKB-KW"/>
</dbReference>
<dbReference type="Pfam" id="PF15515">
    <property type="entry name" value="MvaI_BcnI"/>
    <property type="match status" value="1"/>
</dbReference>
<reference evidence="2 3" key="1">
    <citation type="submission" date="2022-10" db="EMBL/GenBank/DDBJ databases">
        <title>Ruegeria sp. nov., isolated from ocean surface sediments.</title>
        <authorList>
            <person name="He W."/>
            <person name="Xue H.-P."/>
            <person name="Zhang D.-F."/>
        </authorList>
    </citation>
    <scope>NUCLEOTIDE SEQUENCE [LARGE SCALE GENOMIC DNA]</scope>
    <source>
        <strain evidence="2 3">XHP0148</strain>
    </source>
</reference>
<dbReference type="InterPro" id="IPR029127">
    <property type="entry name" value="MvaI_BcnI"/>
</dbReference>
<evidence type="ECO:0000313" key="3">
    <source>
        <dbReference type="Proteomes" id="UP001320899"/>
    </source>
</evidence>
<keyword evidence="3" id="KW-1185">Reference proteome</keyword>
<keyword evidence="2" id="KW-0255">Endonuclease</keyword>
<name>A0ABT3AL78_9RHOB</name>
<feature type="domain" description="MvaI/BcnI restriction endonuclease" evidence="1">
    <location>
        <begin position="222"/>
        <end position="434"/>
    </location>
</feature>
<dbReference type="Proteomes" id="UP001320899">
    <property type="component" value="Unassembled WGS sequence"/>
</dbReference>
<evidence type="ECO:0000313" key="2">
    <source>
        <dbReference type="EMBL" id="MCV2889445.1"/>
    </source>
</evidence>
<accession>A0ABT3AL78</accession>
<dbReference type="RefSeq" id="WP_263829189.1">
    <property type="nucleotide sequence ID" value="NZ_JAOWLB010000009.1"/>
</dbReference>
<keyword evidence="2" id="KW-0540">Nuclease</keyword>
<keyword evidence="2" id="KW-0378">Hydrolase</keyword>
<organism evidence="2 3">
    <name type="scientific">Ruegeria aquimaris</name>
    <dbReference type="NCBI Taxonomy" id="2984333"/>
    <lineage>
        <taxon>Bacteria</taxon>
        <taxon>Pseudomonadati</taxon>
        <taxon>Pseudomonadota</taxon>
        <taxon>Alphaproteobacteria</taxon>
        <taxon>Rhodobacterales</taxon>
        <taxon>Roseobacteraceae</taxon>
        <taxon>Ruegeria</taxon>
    </lineage>
</organism>
<evidence type="ECO:0000259" key="1">
    <source>
        <dbReference type="Pfam" id="PF15515"/>
    </source>
</evidence>
<proteinExistence type="predicted"/>
<dbReference type="Gene3D" id="3.40.210.20">
    <property type="entry name" value="MvaI/BcnI restriction endonuclease, catalytic domain"/>
    <property type="match status" value="1"/>
</dbReference>